<dbReference type="Pfam" id="PF13344">
    <property type="entry name" value="Hydrolase_6"/>
    <property type="match status" value="1"/>
</dbReference>
<dbReference type="InterPro" id="IPR006357">
    <property type="entry name" value="HAD-SF_hydro_IIA"/>
</dbReference>
<gene>
    <name evidence="1" type="ORF">FEV53_12360</name>
</gene>
<dbReference type="InterPro" id="IPR036412">
    <property type="entry name" value="HAD-like_sf"/>
</dbReference>
<evidence type="ECO:0008006" key="3">
    <source>
        <dbReference type="Google" id="ProtNLM"/>
    </source>
</evidence>
<dbReference type="AlphaFoldDB" id="A0A547PUM4"/>
<reference evidence="1 2" key="1">
    <citation type="submission" date="2019-06" db="EMBL/GenBank/DDBJ databases">
        <title>Paenimaribius caenipelagi gen. nov., sp. nov., isolated from a tidal flat.</title>
        <authorList>
            <person name="Yoon J.-H."/>
        </authorList>
    </citation>
    <scope>NUCLEOTIDE SEQUENCE [LARGE SCALE GENOMIC DNA]</scope>
    <source>
        <strain evidence="1 2">JBTF-M29</strain>
    </source>
</reference>
<keyword evidence="2" id="KW-1185">Reference proteome</keyword>
<dbReference type="SUPFAM" id="SSF56784">
    <property type="entry name" value="HAD-like"/>
    <property type="match status" value="1"/>
</dbReference>
<accession>A0A547PUM4</accession>
<dbReference type="InterPro" id="IPR023214">
    <property type="entry name" value="HAD_sf"/>
</dbReference>
<sequence>MSFDDRPTAVTDTPPMLPLAEAWARYEAIRDRLPAAKSPGVPWRVGGLLEVAGEFDGFLFDSFGVLNVGETAIPGAAACLDALRSQGKKIRILTNAASYIGDAALAKYQSPSNCISQSG</sequence>
<dbReference type="Gene3D" id="3.40.50.1000">
    <property type="entry name" value="HAD superfamily/HAD-like"/>
    <property type="match status" value="1"/>
</dbReference>
<comment type="caution">
    <text evidence="1">The sequence shown here is derived from an EMBL/GenBank/DDBJ whole genome shotgun (WGS) entry which is preliminary data.</text>
</comment>
<name>A0A547PUM4_9RHOB</name>
<protein>
    <recommendedName>
        <fullName evidence="3">HAD family hydrolase</fullName>
    </recommendedName>
</protein>
<dbReference type="Proteomes" id="UP000318590">
    <property type="component" value="Unassembled WGS sequence"/>
</dbReference>
<evidence type="ECO:0000313" key="2">
    <source>
        <dbReference type="Proteomes" id="UP000318590"/>
    </source>
</evidence>
<dbReference type="RefSeq" id="WP_142835109.1">
    <property type="nucleotide sequence ID" value="NZ_VFSV01000021.1"/>
</dbReference>
<dbReference type="OrthoDB" id="148966at2"/>
<dbReference type="EMBL" id="VFSV01000021">
    <property type="protein sequence ID" value="TRD17852.1"/>
    <property type="molecule type" value="Genomic_DNA"/>
</dbReference>
<evidence type="ECO:0000313" key="1">
    <source>
        <dbReference type="EMBL" id="TRD17852.1"/>
    </source>
</evidence>
<organism evidence="1 2">
    <name type="scientific">Palleronia caenipelagi</name>
    <dbReference type="NCBI Taxonomy" id="2489174"/>
    <lineage>
        <taxon>Bacteria</taxon>
        <taxon>Pseudomonadati</taxon>
        <taxon>Pseudomonadota</taxon>
        <taxon>Alphaproteobacteria</taxon>
        <taxon>Rhodobacterales</taxon>
        <taxon>Roseobacteraceae</taxon>
        <taxon>Palleronia</taxon>
    </lineage>
</organism>
<proteinExistence type="predicted"/>